<dbReference type="GO" id="GO:0022857">
    <property type="term" value="F:transmembrane transporter activity"/>
    <property type="evidence" value="ECO:0007669"/>
    <property type="project" value="InterPro"/>
</dbReference>
<dbReference type="FunFam" id="1.20.1250.20:FF:000218">
    <property type="entry name" value="facilitated trehalose transporter Tret1"/>
    <property type="match status" value="1"/>
</dbReference>
<evidence type="ECO:0000313" key="11">
    <source>
        <dbReference type="Proteomes" id="UP000829291"/>
    </source>
</evidence>
<dbReference type="GO" id="GO:0005886">
    <property type="term" value="C:plasma membrane"/>
    <property type="evidence" value="ECO:0007669"/>
    <property type="project" value="UniProtKB-SubCell"/>
</dbReference>
<organism evidence="11 12">
    <name type="scientific">Neodiprion lecontei</name>
    <name type="common">Redheaded pine sawfly</name>
    <dbReference type="NCBI Taxonomy" id="441921"/>
    <lineage>
        <taxon>Eukaryota</taxon>
        <taxon>Metazoa</taxon>
        <taxon>Ecdysozoa</taxon>
        <taxon>Arthropoda</taxon>
        <taxon>Hexapoda</taxon>
        <taxon>Insecta</taxon>
        <taxon>Pterygota</taxon>
        <taxon>Neoptera</taxon>
        <taxon>Endopterygota</taxon>
        <taxon>Hymenoptera</taxon>
        <taxon>Tenthredinoidea</taxon>
        <taxon>Diprionidae</taxon>
        <taxon>Diprioninae</taxon>
        <taxon>Neodiprion</taxon>
    </lineage>
</organism>
<dbReference type="RefSeq" id="XP_015518307.1">
    <property type="nucleotide sequence ID" value="XM_015662821.1"/>
</dbReference>
<keyword evidence="6 9" id="KW-1133">Transmembrane helix</keyword>
<dbReference type="InterPro" id="IPR003663">
    <property type="entry name" value="Sugar/inositol_transpt"/>
</dbReference>
<evidence type="ECO:0000256" key="6">
    <source>
        <dbReference type="ARBA" id="ARBA00022989"/>
    </source>
</evidence>
<feature type="transmembrane region" description="Helical" evidence="9">
    <location>
        <begin position="241"/>
        <end position="263"/>
    </location>
</feature>
<dbReference type="SUPFAM" id="SSF103473">
    <property type="entry name" value="MFS general substrate transporter"/>
    <property type="match status" value="1"/>
</dbReference>
<feature type="transmembrane region" description="Helical" evidence="9">
    <location>
        <begin position="373"/>
        <end position="395"/>
    </location>
</feature>
<evidence type="ECO:0000256" key="4">
    <source>
        <dbReference type="ARBA" id="ARBA00022597"/>
    </source>
</evidence>
<feature type="domain" description="Major facilitator superfamily (MFS) profile" evidence="10">
    <location>
        <begin position="5"/>
        <end position="431"/>
    </location>
</feature>
<feature type="transmembrane region" description="Helical" evidence="9">
    <location>
        <begin position="134"/>
        <end position="156"/>
    </location>
</feature>
<dbReference type="InParanoid" id="A0A6J0BVQ7"/>
<keyword evidence="11" id="KW-1185">Reference proteome</keyword>
<evidence type="ECO:0000259" key="10">
    <source>
        <dbReference type="PROSITE" id="PS50850"/>
    </source>
</evidence>
<accession>A0A6J0BVQ7</accession>
<feature type="transmembrane region" description="Helical" evidence="9">
    <location>
        <begin position="340"/>
        <end position="361"/>
    </location>
</feature>
<dbReference type="PANTHER" id="PTHR48021:SF46">
    <property type="entry name" value="MAJOR FACILITATOR SUPERFAMILY (MFS) PROFILE DOMAIN-CONTAINING PROTEIN"/>
    <property type="match status" value="1"/>
</dbReference>
<keyword evidence="2" id="KW-0813">Transport</keyword>
<dbReference type="RefSeq" id="XP_046595843.1">
    <property type="nucleotide sequence ID" value="XM_046739887.1"/>
</dbReference>
<evidence type="ECO:0000256" key="3">
    <source>
        <dbReference type="ARBA" id="ARBA00022475"/>
    </source>
</evidence>
<dbReference type="InterPro" id="IPR005828">
    <property type="entry name" value="MFS_sugar_transport-like"/>
</dbReference>
<evidence type="ECO:0000313" key="12">
    <source>
        <dbReference type="RefSeq" id="XP_015518307.1"/>
    </source>
</evidence>
<feature type="transmembrane region" description="Helical" evidence="9">
    <location>
        <begin position="99"/>
        <end position="122"/>
    </location>
</feature>
<dbReference type="InterPro" id="IPR020846">
    <property type="entry name" value="MFS_dom"/>
</dbReference>
<feature type="transmembrane region" description="Helical" evidence="9">
    <location>
        <begin position="45"/>
        <end position="68"/>
    </location>
</feature>
<dbReference type="InterPro" id="IPR005829">
    <property type="entry name" value="Sugar_transporter_CS"/>
</dbReference>
<dbReference type="PRINTS" id="PR00171">
    <property type="entry name" value="SUGRTRNSPORT"/>
</dbReference>
<evidence type="ECO:0000313" key="13">
    <source>
        <dbReference type="RefSeq" id="XP_046595843.1"/>
    </source>
</evidence>
<dbReference type="Pfam" id="PF00083">
    <property type="entry name" value="Sugar_tr"/>
    <property type="match status" value="1"/>
</dbReference>
<feature type="transmembrane region" description="Helical" evidence="9">
    <location>
        <begin position="75"/>
        <end position="93"/>
    </location>
</feature>
<protein>
    <submittedName>
        <fullName evidence="12 13">Facilitated trehalose transporter Tret1-like</fullName>
    </submittedName>
</protein>
<feature type="transmembrane region" description="Helical" evidence="9">
    <location>
        <begin position="162"/>
        <end position="179"/>
    </location>
</feature>
<dbReference type="Proteomes" id="UP000829291">
    <property type="component" value="Chromosome 5"/>
</dbReference>
<evidence type="ECO:0000256" key="2">
    <source>
        <dbReference type="ARBA" id="ARBA00022448"/>
    </source>
</evidence>
<keyword evidence="7 9" id="KW-0472">Membrane</keyword>
<reference evidence="12" key="1">
    <citation type="submission" date="2025-04" db="UniProtKB">
        <authorList>
            <consortium name="RefSeq"/>
        </authorList>
    </citation>
    <scope>IDENTIFICATION</scope>
    <source>
        <tissue evidence="13">Thorax and Abdomen</tissue>
        <tissue evidence="12">Whole body</tissue>
    </source>
</reference>
<keyword evidence="3" id="KW-1003">Cell membrane</keyword>
<dbReference type="InterPro" id="IPR050549">
    <property type="entry name" value="MFS_Trehalose_Transporter"/>
</dbReference>
<keyword evidence="5 9" id="KW-0812">Transmembrane</keyword>
<evidence type="ECO:0000256" key="1">
    <source>
        <dbReference type="ARBA" id="ARBA00004651"/>
    </source>
</evidence>
<evidence type="ECO:0000256" key="9">
    <source>
        <dbReference type="SAM" id="Phobius"/>
    </source>
</evidence>
<feature type="transmembrane region" description="Helical" evidence="9">
    <location>
        <begin position="407"/>
        <end position="427"/>
    </location>
</feature>
<name>A0A6J0BVQ7_NEOLC</name>
<dbReference type="InterPro" id="IPR036259">
    <property type="entry name" value="MFS_trans_sf"/>
</dbReference>
<dbReference type="OrthoDB" id="6133115at2759"/>
<keyword evidence="8" id="KW-0325">Glycoprotein</keyword>
<comment type="subcellular location">
    <subcellularLocation>
        <location evidence="1">Cell membrane</location>
        <topology evidence="1">Multi-pass membrane protein</topology>
    </subcellularLocation>
</comment>
<dbReference type="Gene3D" id="1.20.1250.20">
    <property type="entry name" value="MFS general substrate transporter like domains"/>
    <property type="match status" value="1"/>
</dbReference>
<feature type="transmembrane region" description="Helical" evidence="9">
    <location>
        <begin position="275"/>
        <end position="299"/>
    </location>
</feature>
<evidence type="ECO:0000256" key="8">
    <source>
        <dbReference type="ARBA" id="ARBA00023180"/>
    </source>
</evidence>
<dbReference type="PANTHER" id="PTHR48021">
    <property type="match status" value="1"/>
</dbReference>
<sequence>MLAPQIFAAVTSTVLEAITGFHIGWPSSTLPKLLEDTSVPVTQDQASLIVSMMGLGGMTGPICVALTVDKWGRKTSMILGAIISLIAGIMTTFARSYWWYYVARFASGLGMGFTSVVIPMYLGEIAQDTRRGGLSILMAVLSNSGTVLVYCVGPWISVSVLSAFGILMPLVFLLLVPWIPETPYFYTMKGKPELARKSLEFLRSTTDIGEEIEKIEKNVEFDLQHVGTLKTLLTDRGNRKALLLTLVIISAQQLSGITVIASYGTTILNEVDSDISSSTAIIITGVVQLVVSILVTFFADKIGRRPLLLGSMFFSMVFLTALAVYFHLEANGNDVSGISWLPATALVSFLCAFSAGLGGVTRSVISEIFSCNIKAYGTIITVIWTSVLFAVILQLYPNVVNNYGIHIAFYGFTICLAIFSIITFFYLPETNRKSFGEIQQMLHKRSESNQIMQPDPTPECTRSNSVYCIDIKNSIN</sequence>
<dbReference type="PROSITE" id="PS00216">
    <property type="entry name" value="SUGAR_TRANSPORT_1"/>
    <property type="match status" value="1"/>
</dbReference>
<evidence type="ECO:0000256" key="5">
    <source>
        <dbReference type="ARBA" id="ARBA00022692"/>
    </source>
</evidence>
<feature type="transmembrane region" description="Helical" evidence="9">
    <location>
        <begin position="306"/>
        <end position="328"/>
    </location>
</feature>
<feature type="transmembrane region" description="Helical" evidence="9">
    <location>
        <begin position="7"/>
        <end position="25"/>
    </location>
</feature>
<dbReference type="AlphaFoldDB" id="A0A6J0BVQ7"/>
<gene>
    <name evidence="12 13" type="primary">LOC107223210</name>
</gene>
<evidence type="ECO:0000256" key="7">
    <source>
        <dbReference type="ARBA" id="ARBA00023136"/>
    </source>
</evidence>
<proteinExistence type="predicted"/>
<dbReference type="GeneID" id="107223210"/>
<keyword evidence="4" id="KW-0762">Sugar transport</keyword>
<dbReference type="KEGG" id="nlo:107223210"/>
<dbReference type="PROSITE" id="PS50850">
    <property type="entry name" value="MFS"/>
    <property type="match status" value="1"/>
</dbReference>